<dbReference type="EC" id="3.6.1.1" evidence="3"/>
<dbReference type="InterPro" id="IPR036649">
    <property type="entry name" value="Pyrophosphatase_sf"/>
</dbReference>
<comment type="cofactor">
    <cofactor evidence="1">
        <name>Mg(2+)</name>
        <dbReference type="ChEBI" id="CHEBI:18420"/>
    </cofactor>
</comment>
<dbReference type="Proteomes" id="UP000241890">
    <property type="component" value="Unassembled WGS sequence"/>
</dbReference>
<accession>A0A2R5GEZ0</accession>
<gene>
    <name evidence="8" type="ORF">FCC1311_057112</name>
</gene>
<keyword evidence="9" id="KW-1185">Reference proteome</keyword>
<evidence type="ECO:0000256" key="6">
    <source>
        <dbReference type="ARBA" id="ARBA00022842"/>
    </source>
</evidence>
<comment type="similarity">
    <text evidence="2">Belongs to the PPase family.</text>
</comment>
<evidence type="ECO:0000256" key="4">
    <source>
        <dbReference type="ARBA" id="ARBA00022723"/>
    </source>
</evidence>
<dbReference type="CDD" id="cd00412">
    <property type="entry name" value="pyrophosphatase"/>
    <property type="match status" value="1"/>
</dbReference>
<reference evidence="8 9" key="1">
    <citation type="submission" date="2017-12" db="EMBL/GenBank/DDBJ databases">
        <title>Sequencing, de novo assembly and annotation of complete genome of a new Thraustochytrid species, strain FCC1311.</title>
        <authorList>
            <person name="Sedici K."/>
            <person name="Godart F."/>
            <person name="Aiese Cigliano R."/>
            <person name="Sanseverino W."/>
            <person name="Barakat M."/>
            <person name="Ortet P."/>
            <person name="Marechal E."/>
            <person name="Cagnac O."/>
            <person name="Amato A."/>
        </authorList>
    </citation>
    <scope>NUCLEOTIDE SEQUENCE [LARGE SCALE GENOMIC DNA]</scope>
</reference>
<organism evidence="8 9">
    <name type="scientific">Hondaea fermentalgiana</name>
    <dbReference type="NCBI Taxonomy" id="2315210"/>
    <lineage>
        <taxon>Eukaryota</taxon>
        <taxon>Sar</taxon>
        <taxon>Stramenopiles</taxon>
        <taxon>Bigyra</taxon>
        <taxon>Labyrinthulomycetes</taxon>
        <taxon>Thraustochytrida</taxon>
        <taxon>Thraustochytriidae</taxon>
        <taxon>Hondaea</taxon>
    </lineage>
</organism>
<dbReference type="GO" id="GO:0000287">
    <property type="term" value="F:magnesium ion binding"/>
    <property type="evidence" value="ECO:0007669"/>
    <property type="project" value="InterPro"/>
</dbReference>
<dbReference type="PROSITE" id="PS00387">
    <property type="entry name" value="PPASE"/>
    <property type="match status" value="1"/>
</dbReference>
<dbReference type="PANTHER" id="PTHR10286">
    <property type="entry name" value="INORGANIC PYROPHOSPHATASE"/>
    <property type="match status" value="1"/>
</dbReference>
<dbReference type="OrthoDB" id="1608002at2759"/>
<evidence type="ECO:0000256" key="1">
    <source>
        <dbReference type="ARBA" id="ARBA00001946"/>
    </source>
</evidence>
<comment type="caution">
    <text evidence="8">The sequence shown here is derived from an EMBL/GenBank/DDBJ whole genome shotgun (WGS) entry which is preliminary data.</text>
</comment>
<evidence type="ECO:0000313" key="8">
    <source>
        <dbReference type="EMBL" id="GBG29490.1"/>
    </source>
</evidence>
<name>A0A2R5GEZ0_9STRA</name>
<keyword evidence="4" id="KW-0479">Metal-binding</keyword>
<dbReference type="Pfam" id="PF00719">
    <property type="entry name" value="Pyrophosphatase"/>
    <property type="match status" value="1"/>
</dbReference>
<dbReference type="GO" id="GO:0006796">
    <property type="term" value="P:phosphate-containing compound metabolic process"/>
    <property type="evidence" value="ECO:0007669"/>
    <property type="project" value="InterPro"/>
</dbReference>
<keyword evidence="6" id="KW-0460">Magnesium</keyword>
<feature type="compositionally biased region" description="Basic and acidic residues" evidence="7">
    <location>
        <begin position="59"/>
        <end position="72"/>
    </location>
</feature>
<feature type="region of interest" description="Disordered" evidence="7">
    <location>
        <begin position="33"/>
        <end position="72"/>
    </location>
</feature>
<dbReference type="GO" id="GO:0004427">
    <property type="term" value="F:inorganic diphosphate phosphatase activity"/>
    <property type="evidence" value="ECO:0007669"/>
    <property type="project" value="UniProtKB-EC"/>
</dbReference>
<dbReference type="AlphaFoldDB" id="A0A2R5GEZ0"/>
<dbReference type="FunCoup" id="A0A2R5GEZ0">
    <property type="interactions" value="251"/>
</dbReference>
<evidence type="ECO:0000256" key="7">
    <source>
        <dbReference type="SAM" id="MobiDB-lite"/>
    </source>
</evidence>
<keyword evidence="5" id="KW-0378">Hydrolase</keyword>
<evidence type="ECO:0000256" key="5">
    <source>
        <dbReference type="ARBA" id="ARBA00022801"/>
    </source>
</evidence>
<sequence length="346" mass="39292">MGAGNSQPSEEQRREYMERVVRELKRDEDLRRELFAKVASPAPEDEAKDSDSNSGNSEPPREPPHKIEHVEMGEAGTTTYRLQARALDEHLSLWHDVPLRHEGTPYLHFVCEIPKWTKKKFEIATDEHGTPIKQDEKKGVLREFKTGASGCLFNYGCLPQTWEDPEHIHPDCGVGGDNDPLDVCEIGMRQIPTGGIRVVKVLGVLCMIDEGEADWKILTIDVNDHWAPLLNDVSDVEQHIPGLIDSIREWFRNYKVADGKPQNSFGLNEECMPAAYANKIVSECNQSWFDLISGKRTRSDAPKITSLNCNYRLPMLQLSPDQITELQKLSDKEEDEQMSQHHKALL</sequence>
<proteinExistence type="inferred from homology"/>
<dbReference type="InterPro" id="IPR008162">
    <property type="entry name" value="Pyrophosphatase"/>
</dbReference>
<evidence type="ECO:0000256" key="3">
    <source>
        <dbReference type="ARBA" id="ARBA00012146"/>
    </source>
</evidence>
<evidence type="ECO:0000256" key="2">
    <source>
        <dbReference type="ARBA" id="ARBA00006220"/>
    </source>
</evidence>
<dbReference type="Gene3D" id="3.90.80.10">
    <property type="entry name" value="Inorganic pyrophosphatase"/>
    <property type="match status" value="1"/>
</dbReference>
<dbReference type="GO" id="GO:0005737">
    <property type="term" value="C:cytoplasm"/>
    <property type="evidence" value="ECO:0007669"/>
    <property type="project" value="InterPro"/>
</dbReference>
<dbReference type="InParanoid" id="A0A2R5GEZ0"/>
<protein>
    <recommendedName>
        <fullName evidence="3">inorganic diphosphatase</fullName>
        <ecNumber evidence="3">3.6.1.1</ecNumber>
    </recommendedName>
</protein>
<evidence type="ECO:0000313" key="9">
    <source>
        <dbReference type="Proteomes" id="UP000241890"/>
    </source>
</evidence>
<dbReference type="SUPFAM" id="SSF50324">
    <property type="entry name" value="Inorganic pyrophosphatase"/>
    <property type="match status" value="1"/>
</dbReference>
<dbReference type="EMBL" id="BEYU01000059">
    <property type="protein sequence ID" value="GBG29490.1"/>
    <property type="molecule type" value="Genomic_DNA"/>
</dbReference>